<dbReference type="PROSITE" id="PS50088">
    <property type="entry name" value="ANK_REPEAT"/>
    <property type="match status" value="2"/>
</dbReference>
<dbReference type="OrthoDB" id="59416at2759"/>
<dbReference type="EMBL" id="BSXT01000375">
    <property type="protein sequence ID" value="GMF25992.1"/>
    <property type="molecule type" value="Genomic_DNA"/>
</dbReference>
<dbReference type="Gene3D" id="1.25.40.20">
    <property type="entry name" value="Ankyrin repeat-containing domain"/>
    <property type="match status" value="1"/>
</dbReference>
<dbReference type="Proteomes" id="UP001165121">
    <property type="component" value="Unassembled WGS sequence"/>
</dbReference>
<dbReference type="Pfam" id="PF12796">
    <property type="entry name" value="Ank_2"/>
    <property type="match status" value="1"/>
</dbReference>
<evidence type="ECO:0000256" key="3">
    <source>
        <dbReference type="PROSITE-ProRule" id="PRU00023"/>
    </source>
</evidence>
<protein>
    <submittedName>
        <fullName evidence="4">Unnamed protein product</fullName>
    </submittedName>
</protein>
<organism evidence="4 5">
    <name type="scientific">Phytophthora fragariaefolia</name>
    <dbReference type="NCBI Taxonomy" id="1490495"/>
    <lineage>
        <taxon>Eukaryota</taxon>
        <taxon>Sar</taxon>
        <taxon>Stramenopiles</taxon>
        <taxon>Oomycota</taxon>
        <taxon>Peronosporomycetes</taxon>
        <taxon>Peronosporales</taxon>
        <taxon>Peronosporaceae</taxon>
        <taxon>Phytophthora</taxon>
    </lineage>
</organism>
<dbReference type="PROSITE" id="PS50297">
    <property type="entry name" value="ANK_REP_REGION"/>
    <property type="match status" value="2"/>
</dbReference>
<keyword evidence="2 3" id="KW-0040">ANK repeat</keyword>
<dbReference type="InterPro" id="IPR002110">
    <property type="entry name" value="Ankyrin_rpt"/>
</dbReference>
<accession>A0A9W6U6B3</accession>
<dbReference type="AlphaFoldDB" id="A0A9W6U6B3"/>
<name>A0A9W6U6B3_9STRA</name>
<gene>
    <name evidence="4" type="ORF">Pfra01_000478700</name>
</gene>
<evidence type="ECO:0000313" key="5">
    <source>
        <dbReference type="Proteomes" id="UP001165121"/>
    </source>
</evidence>
<dbReference type="InterPro" id="IPR036770">
    <property type="entry name" value="Ankyrin_rpt-contain_sf"/>
</dbReference>
<feature type="repeat" description="ANK" evidence="3">
    <location>
        <begin position="68"/>
        <end position="91"/>
    </location>
</feature>
<evidence type="ECO:0000256" key="1">
    <source>
        <dbReference type="ARBA" id="ARBA00022737"/>
    </source>
</evidence>
<evidence type="ECO:0000256" key="2">
    <source>
        <dbReference type="ARBA" id="ARBA00023043"/>
    </source>
</evidence>
<proteinExistence type="predicted"/>
<reference evidence="4" key="1">
    <citation type="submission" date="2023-04" db="EMBL/GenBank/DDBJ databases">
        <title>Phytophthora fragariaefolia NBRC 109709.</title>
        <authorList>
            <person name="Ichikawa N."/>
            <person name="Sato H."/>
            <person name="Tonouchi N."/>
        </authorList>
    </citation>
    <scope>NUCLEOTIDE SEQUENCE</scope>
    <source>
        <strain evidence="4">NBRC 109709</strain>
    </source>
</reference>
<dbReference type="PANTHER" id="PTHR24171">
    <property type="entry name" value="ANKYRIN REPEAT DOMAIN-CONTAINING PROTEIN 39-RELATED"/>
    <property type="match status" value="1"/>
</dbReference>
<keyword evidence="5" id="KW-1185">Reference proteome</keyword>
<dbReference type="SMART" id="SM00248">
    <property type="entry name" value="ANK"/>
    <property type="match status" value="2"/>
</dbReference>
<evidence type="ECO:0000313" key="4">
    <source>
        <dbReference type="EMBL" id="GMF25992.1"/>
    </source>
</evidence>
<comment type="caution">
    <text evidence="4">The sequence shown here is derived from an EMBL/GenBank/DDBJ whole genome shotgun (WGS) entry which is preliminary data.</text>
</comment>
<sequence length="91" mass="9699">MVETETQAAVKAGDVAKLRELLDRGVSLDVKDEDQRTPLHWACATGRLDVAEFLLEHAQAAGNVQDDSGWTPLMSAASAGHGDIVSLLLSK</sequence>
<dbReference type="SUPFAM" id="SSF48403">
    <property type="entry name" value="Ankyrin repeat"/>
    <property type="match status" value="1"/>
</dbReference>
<keyword evidence="1" id="KW-0677">Repeat</keyword>
<feature type="repeat" description="ANK" evidence="3">
    <location>
        <begin position="34"/>
        <end position="57"/>
    </location>
</feature>